<dbReference type="Gene3D" id="3.60.20.40">
    <property type="match status" value="1"/>
</dbReference>
<dbReference type="SUPFAM" id="SSF56235">
    <property type="entry name" value="N-terminal nucleophile aminohydrolases (Ntn hydrolases)"/>
    <property type="match status" value="1"/>
</dbReference>
<comment type="similarity">
    <text evidence="3 11">Belongs to the gamma-glutamyltransferase family.</text>
</comment>
<evidence type="ECO:0000256" key="9">
    <source>
        <dbReference type="PIRSR" id="PIRSR600101-1"/>
    </source>
</evidence>
<dbReference type="GO" id="GO:0006750">
    <property type="term" value="P:glutathione biosynthetic process"/>
    <property type="evidence" value="ECO:0007669"/>
    <property type="project" value="UniProtKB-KW"/>
</dbReference>
<dbReference type="InterPro" id="IPR000101">
    <property type="entry name" value="GGT_peptidase"/>
</dbReference>
<comment type="caution">
    <text evidence="13">The sequence shown here is derived from an EMBL/GenBank/DDBJ whole genome shotgun (WGS) entry which is preliminary data.</text>
</comment>
<dbReference type="PANTHER" id="PTHR43199:SF1">
    <property type="entry name" value="GLUTATHIONE HYDROLASE PROENZYME"/>
    <property type="match status" value="1"/>
</dbReference>
<evidence type="ECO:0000256" key="2">
    <source>
        <dbReference type="ARBA" id="ARBA00001089"/>
    </source>
</evidence>
<gene>
    <name evidence="13" type="primary">ggt</name>
    <name evidence="13" type="ORF">CJP73_00910</name>
</gene>
<keyword evidence="7 11" id="KW-0012">Acyltransferase</keyword>
<dbReference type="RefSeq" id="WP_119515255.1">
    <property type="nucleotide sequence ID" value="NZ_NQYH01000001.1"/>
</dbReference>
<evidence type="ECO:0000256" key="7">
    <source>
        <dbReference type="ARBA" id="ARBA00023315"/>
    </source>
</evidence>
<sequence>MIGTRLVARYFISALVVGSLLSGASVSLARTPVNPEEATGWTEKSLSRAEDYMISAANPHASKAGLAMLDAGGSAVDAAIAAQLVLSLVEPQSSGLGGGGFMVVFDAANQRLRTYDARETAPVDSNKSYFTVDGEVLPFWDAVNSGLSVGAPGLLRGLEKMHADGGRLPWADLFQPAIQLARDGFAVSPRLHGLLLRSKELRQSKTARPYFYDRQGKPRPVGYVLKNPALANVLEQVARQGADAFYEGVIAHDIVSAVQSHAMPGALALPDLVYYEAVPREPLCVAYLEYELCGMGPPSSGPVTVMQILLMLTHTDILDYAPNSLEAVHLFAEAGKLACADRDVYIADPDFVSFPVNTLLAPRYIARRAALINPARAIPRARAGSPLGEVSTFGQDRSPELPSTTHLSVVDKDGNVVSMTTSVESAFGSKIMVRGFLLNNQLTDFSLRGVDEAGMPVANRVEPGKRPRSSMAPMIVLRDGKPYMAIGAPGGPFIISFVAKTLLGVLGWGLDIQAAIALPNRGSCNYGTEIEQGTQLEPLAASLERMGHKVRLESLPSGLQGVVITPDGLEGGADPRREGVALGR</sequence>
<keyword evidence="5 11" id="KW-0378">Hydrolase</keyword>
<dbReference type="GO" id="GO:0103068">
    <property type="term" value="F:leukotriene C4 gamma-glutamyl transferase activity"/>
    <property type="evidence" value="ECO:0007669"/>
    <property type="project" value="UniProtKB-EC"/>
</dbReference>
<feature type="binding site" evidence="10">
    <location>
        <begin position="469"/>
        <end position="470"/>
    </location>
    <ligand>
        <name>L-glutamate</name>
        <dbReference type="ChEBI" id="CHEBI:29985"/>
    </ligand>
</feature>
<evidence type="ECO:0000256" key="6">
    <source>
        <dbReference type="ARBA" id="ARBA00023145"/>
    </source>
</evidence>
<comment type="catalytic activity">
    <reaction evidence="2 11">
        <text>glutathione + H2O = L-cysteinylglycine + L-glutamate</text>
        <dbReference type="Rhea" id="RHEA:28807"/>
        <dbReference type="ChEBI" id="CHEBI:15377"/>
        <dbReference type="ChEBI" id="CHEBI:29985"/>
        <dbReference type="ChEBI" id="CHEBI:57925"/>
        <dbReference type="ChEBI" id="CHEBI:61694"/>
        <dbReference type="EC" id="3.4.19.13"/>
    </reaction>
</comment>
<dbReference type="GO" id="GO:0006751">
    <property type="term" value="P:glutathione catabolic process"/>
    <property type="evidence" value="ECO:0007669"/>
    <property type="project" value="UniProtKB-UniRule"/>
</dbReference>
<dbReference type="OrthoDB" id="5297205at2"/>
<keyword evidence="11" id="KW-0317">Glutathione biosynthesis</keyword>
<dbReference type="PRINTS" id="PR01210">
    <property type="entry name" value="GGTRANSPTASE"/>
</dbReference>
<dbReference type="InterPro" id="IPR043137">
    <property type="entry name" value="GGT_ssub_C"/>
</dbReference>
<dbReference type="Gene3D" id="1.10.246.130">
    <property type="match status" value="1"/>
</dbReference>
<dbReference type="EC" id="3.4.19.13" evidence="11"/>
<comment type="pathway">
    <text evidence="11">Sulfur metabolism; glutathione metabolism.</text>
</comment>
<dbReference type="AlphaFoldDB" id="A0A3A1YXK6"/>
<evidence type="ECO:0000313" key="13">
    <source>
        <dbReference type="EMBL" id="RIY42039.1"/>
    </source>
</evidence>
<feature type="binding site" evidence="10">
    <location>
        <position position="444"/>
    </location>
    <ligand>
        <name>L-glutamate</name>
        <dbReference type="ChEBI" id="CHEBI:29985"/>
    </ligand>
</feature>
<evidence type="ECO:0000256" key="1">
    <source>
        <dbReference type="ARBA" id="ARBA00001049"/>
    </source>
</evidence>
<reference evidence="13 14" key="1">
    <citation type="submission" date="2017-08" db="EMBL/GenBank/DDBJ databases">
        <title>Pusillimonas indicus sp. nov., a member of the family Alcaligenaceae isolated from surface seawater.</title>
        <authorList>
            <person name="Li J."/>
        </authorList>
    </citation>
    <scope>NUCLEOTIDE SEQUENCE [LARGE SCALE GENOMIC DNA]</scope>
    <source>
        <strain evidence="13 14">L52-1-41</strain>
    </source>
</reference>
<comment type="PTM">
    <text evidence="11">Cleaved by autocatalysis into a large and a small subunit.</text>
</comment>
<feature type="binding site" evidence="10">
    <location>
        <position position="491"/>
    </location>
    <ligand>
        <name>L-glutamate</name>
        <dbReference type="ChEBI" id="CHEBI:29985"/>
    </ligand>
</feature>
<dbReference type="PANTHER" id="PTHR43199">
    <property type="entry name" value="GLUTATHIONE HYDROLASE"/>
    <property type="match status" value="1"/>
</dbReference>
<dbReference type="EC" id="2.3.2.2" evidence="11"/>
<evidence type="ECO:0000256" key="4">
    <source>
        <dbReference type="ARBA" id="ARBA00022679"/>
    </source>
</evidence>
<dbReference type="InterPro" id="IPR043138">
    <property type="entry name" value="GGT_lsub"/>
</dbReference>
<feature type="active site" description="Nucleophile" evidence="9">
    <location>
        <position position="404"/>
    </location>
</feature>
<dbReference type="UniPathway" id="UPA00204"/>
<dbReference type="GO" id="GO:0036374">
    <property type="term" value="F:glutathione hydrolase activity"/>
    <property type="evidence" value="ECO:0007669"/>
    <property type="project" value="UniProtKB-UniRule"/>
</dbReference>
<organism evidence="13 14">
    <name type="scientific">Neopusillimonas maritima</name>
    <dbReference type="NCBI Taxonomy" id="2026239"/>
    <lineage>
        <taxon>Bacteria</taxon>
        <taxon>Pseudomonadati</taxon>
        <taxon>Pseudomonadota</taxon>
        <taxon>Betaproteobacteria</taxon>
        <taxon>Burkholderiales</taxon>
        <taxon>Alcaligenaceae</taxon>
        <taxon>Neopusillimonas</taxon>
    </lineage>
</organism>
<evidence type="ECO:0000256" key="5">
    <source>
        <dbReference type="ARBA" id="ARBA00022801"/>
    </source>
</evidence>
<feature type="binding site" evidence="10">
    <location>
        <position position="118"/>
    </location>
    <ligand>
        <name>L-glutamate</name>
        <dbReference type="ChEBI" id="CHEBI:29985"/>
    </ligand>
</feature>
<dbReference type="InterPro" id="IPR029055">
    <property type="entry name" value="Ntn_hydrolases_N"/>
</dbReference>
<evidence type="ECO:0000256" key="11">
    <source>
        <dbReference type="RuleBase" id="RU368036"/>
    </source>
</evidence>
<keyword evidence="12" id="KW-0732">Signal</keyword>
<protein>
    <recommendedName>
        <fullName evidence="11">Glutathione hydrolase proenzyme</fullName>
        <ecNumber evidence="11">2.3.2.2</ecNumber>
        <ecNumber evidence="11">3.4.19.13</ecNumber>
    </recommendedName>
    <component>
        <recommendedName>
            <fullName evidence="11">Glutathione hydrolase large chain</fullName>
        </recommendedName>
    </component>
    <component>
        <recommendedName>
            <fullName evidence="11">Glutathione hydrolase small chain</fullName>
        </recommendedName>
    </component>
</protein>
<comment type="catalytic activity">
    <reaction evidence="1 11">
        <text>an S-substituted glutathione + H2O = an S-substituted L-cysteinylglycine + L-glutamate</text>
        <dbReference type="Rhea" id="RHEA:59468"/>
        <dbReference type="ChEBI" id="CHEBI:15377"/>
        <dbReference type="ChEBI" id="CHEBI:29985"/>
        <dbReference type="ChEBI" id="CHEBI:90779"/>
        <dbReference type="ChEBI" id="CHEBI:143103"/>
        <dbReference type="EC" id="3.4.19.13"/>
    </reaction>
</comment>
<comment type="subunit">
    <text evidence="11">This enzyme consists of two polypeptide chains, which are synthesized in precursor form from a single polypeptide.</text>
</comment>
<feature type="signal peptide" evidence="12">
    <location>
        <begin position="1"/>
        <end position="29"/>
    </location>
</feature>
<evidence type="ECO:0000256" key="3">
    <source>
        <dbReference type="ARBA" id="ARBA00009381"/>
    </source>
</evidence>
<dbReference type="EMBL" id="NQYH01000001">
    <property type="protein sequence ID" value="RIY42039.1"/>
    <property type="molecule type" value="Genomic_DNA"/>
</dbReference>
<dbReference type="InterPro" id="IPR051792">
    <property type="entry name" value="GGT_bact"/>
</dbReference>
<evidence type="ECO:0000256" key="12">
    <source>
        <dbReference type="SAM" id="SignalP"/>
    </source>
</evidence>
<evidence type="ECO:0000313" key="14">
    <source>
        <dbReference type="Proteomes" id="UP000266206"/>
    </source>
</evidence>
<keyword evidence="6 11" id="KW-0865">Zymogen</keyword>
<evidence type="ECO:0000256" key="10">
    <source>
        <dbReference type="PIRSR" id="PIRSR600101-2"/>
    </source>
</evidence>
<evidence type="ECO:0000256" key="8">
    <source>
        <dbReference type="ARBA" id="ARBA00047417"/>
    </source>
</evidence>
<dbReference type="NCBIfam" id="TIGR00066">
    <property type="entry name" value="g_glut_trans"/>
    <property type="match status" value="1"/>
</dbReference>
<dbReference type="Pfam" id="PF01019">
    <property type="entry name" value="G_glu_transpept"/>
    <property type="match status" value="1"/>
</dbReference>
<accession>A0A3A1YXK6</accession>
<comment type="catalytic activity">
    <reaction evidence="8 11">
        <text>an N-terminal (5-L-glutamyl)-[peptide] + an alpha-amino acid = 5-L-glutamyl amino acid + an N-terminal L-alpha-aminoacyl-[peptide]</text>
        <dbReference type="Rhea" id="RHEA:23904"/>
        <dbReference type="Rhea" id="RHEA-COMP:9780"/>
        <dbReference type="Rhea" id="RHEA-COMP:9795"/>
        <dbReference type="ChEBI" id="CHEBI:77644"/>
        <dbReference type="ChEBI" id="CHEBI:78597"/>
        <dbReference type="ChEBI" id="CHEBI:78599"/>
        <dbReference type="ChEBI" id="CHEBI:78608"/>
        <dbReference type="EC" id="2.3.2.2"/>
    </reaction>
</comment>
<proteinExistence type="inferred from homology"/>
<name>A0A3A1YXK6_9BURK</name>
<keyword evidence="4 11" id="KW-0808">Transferase</keyword>
<dbReference type="Proteomes" id="UP000266206">
    <property type="component" value="Unassembled WGS sequence"/>
</dbReference>
<feature type="chain" id="PRO_5017405596" description="Glutathione hydrolase proenzyme" evidence="12">
    <location>
        <begin position="30"/>
        <end position="584"/>
    </location>
</feature>